<evidence type="ECO:0008006" key="4">
    <source>
        <dbReference type="Google" id="ProtNLM"/>
    </source>
</evidence>
<reference evidence="2" key="1">
    <citation type="submission" date="2021-12" db="EMBL/GenBank/DDBJ databases">
        <authorList>
            <person name="King R."/>
        </authorList>
    </citation>
    <scope>NUCLEOTIDE SEQUENCE</scope>
</reference>
<dbReference type="EMBL" id="OU893344">
    <property type="protein sequence ID" value="CAG9785113.1"/>
    <property type="molecule type" value="Genomic_DNA"/>
</dbReference>
<dbReference type="OrthoDB" id="7492765at2759"/>
<protein>
    <recommendedName>
        <fullName evidence="4">Titin-like</fullName>
    </recommendedName>
</protein>
<proteinExistence type="predicted"/>
<dbReference type="Proteomes" id="UP001153714">
    <property type="component" value="Chromosome 13"/>
</dbReference>
<evidence type="ECO:0000313" key="3">
    <source>
        <dbReference type="Proteomes" id="UP001153714"/>
    </source>
</evidence>
<keyword evidence="3" id="KW-1185">Reference proteome</keyword>
<evidence type="ECO:0000256" key="1">
    <source>
        <dbReference type="SAM" id="SignalP"/>
    </source>
</evidence>
<accession>A0A9N9QX39</accession>
<sequence>MILLGAMLFLLGTVSANPSLPTEMIMHEHKHGTSDKVNVLSSSSLSALIGNYLQEGTNVFFKPQLSQMQPVVENDDCKMSHPLITPVAVNEPIRVVEKEISAPFGTNIEHITEMKPAAYVNIPKPAAPLIVEDIKPFIIPEPPKRRIPELEINEPLNGVMEIEEENFTPVLPTKPQNIPLLYKEELPMKSFFMGVEDQREMEVPVMLPPGPVIPPMVPKSPVSVENTRLPYKHHPTAPIFVKLEEPKEVKIPVVIPPAPVLPPFEFSQLPVQVEEAPLYSKLPSPVIVKEPALVERHTQHLVHDVKIPMYYEQNGFYGVPYSIHNFDSNKYCDDDIVVEQMLPEMRHDMIYQKPVPYLFPPY</sequence>
<dbReference type="AlphaFoldDB" id="A0A9N9QX39"/>
<feature type="signal peptide" evidence="1">
    <location>
        <begin position="1"/>
        <end position="16"/>
    </location>
</feature>
<gene>
    <name evidence="2" type="ORF">DIATSA_LOCUS3169</name>
</gene>
<reference evidence="2" key="2">
    <citation type="submission" date="2022-10" db="EMBL/GenBank/DDBJ databases">
        <authorList>
            <consortium name="ENA_rothamsted_submissions"/>
            <consortium name="culmorum"/>
            <person name="King R."/>
        </authorList>
    </citation>
    <scope>NUCLEOTIDE SEQUENCE</scope>
</reference>
<evidence type="ECO:0000313" key="2">
    <source>
        <dbReference type="EMBL" id="CAG9785113.1"/>
    </source>
</evidence>
<organism evidence="2 3">
    <name type="scientific">Diatraea saccharalis</name>
    <name type="common">sugarcane borer</name>
    <dbReference type="NCBI Taxonomy" id="40085"/>
    <lineage>
        <taxon>Eukaryota</taxon>
        <taxon>Metazoa</taxon>
        <taxon>Ecdysozoa</taxon>
        <taxon>Arthropoda</taxon>
        <taxon>Hexapoda</taxon>
        <taxon>Insecta</taxon>
        <taxon>Pterygota</taxon>
        <taxon>Neoptera</taxon>
        <taxon>Endopterygota</taxon>
        <taxon>Lepidoptera</taxon>
        <taxon>Glossata</taxon>
        <taxon>Ditrysia</taxon>
        <taxon>Pyraloidea</taxon>
        <taxon>Crambidae</taxon>
        <taxon>Crambinae</taxon>
        <taxon>Diatraea</taxon>
    </lineage>
</organism>
<feature type="chain" id="PRO_5040296320" description="Titin-like" evidence="1">
    <location>
        <begin position="17"/>
        <end position="362"/>
    </location>
</feature>
<name>A0A9N9QX39_9NEOP</name>
<keyword evidence="1" id="KW-0732">Signal</keyword>